<keyword evidence="2" id="KW-1185">Reference proteome</keyword>
<sequence length="132" mass="14845">MKSPWLVSCVHAETVCRVGGFLFKGWKKVLKAASKHLASAEKDLGNTIMLNDAGWLCSSVARERFHDERCDCLFRQSGSVKTEVVLPLKVHVVAGVTGLSLKSFTDNWNSNYLKTNDAEIPDPEVNRYWNFK</sequence>
<reference evidence="1" key="2">
    <citation type="submission" date="2022-01" db="EMBL/GenBank/DDBJ databases">
        <authorList>
            <person name="Yamashiro T."/>
            <person name="Shiraishi A."/>
            <person name="Satake H."/>
            <person name="Nakayama K."/>
        </authorList>
    </citation>
    <scope>NUCLEOTIDE SEQUENCE</scope>
</reference>
<evidence type="ECO:0000313" key="2">
    <source>
        <dbReference type="Proteomes" id="UP001151760"/>
    </source>
</evidence>
<protein>
    <submittedName>
        <fullName evidence="1">Uncharacterized protein</fullName>
    </submittedName>
</protein>
<accession>A0ABQ5AKI5</accession>
<proteinExistence type="predicted"/>
<organism evidence="1 2">
    <name type="scientific">Tanacetum coccineum</name>
    <dbReference type="NCBI Taxonomy" id="301880"/>
    <lineage>
        <taxon>Eukaryota</taxon>
        <taxon>Viridiplantae</taxon>
        <taxon>Streptophyta</taxon>
        <taxon>Embryophyta</taxon>
        <taxon>Tracheophyta</taxon>
        <taxon>Spermatophyta</taxon>
        <taxon>Magnoliopsida</taxon>
        <taxon>eudicotyledons</taxon>
        <taxon>Gunneridae</taxon>
        <taxon>Pentapetalae</taxon>
        <taxon>asterids</taxon>
        <taxon>campanulids</taxon>
        <taxon>Asterales</taxon>
        <taxon>Asteraceae</taxon>
        <taxon>Asteroideae</taxon>
        <taxon>Anthemideae</taxon>
        <taxon>Anthemidinae</taxon>
        <taxon>Tanacetum</taxon>
    </lineage>
</organism>
<comment type="caution">
    <text evidence="1">The sequence shown here is derived from an EMBL/GenBank/DDBJ whole genome shotgun (WGS) entry which is preliminary data.</text>
</comment>
<dbReference type="Proteomes" id="UP001151760">
    <property type="component" value="Unassembled WGS sequence"/>
</dbReference>
<reference evidence="1" key="1">
    <citation type="journal article" date="2022" name="Int. J. Mol. Sci.">
        <title>Draft Genome of Tanacetum Coccineum: Genomic Comparison of Closely Related Tanacetum-Family Plants.</title>
        <authorList>
            <person name="Yamashiro T."/>
            <person name="Shiraishi A."/>
            <person name="Nakayama K."/>
            <person name="Satake H."/>
        </authorList>
    </citation>
    <scope>NUCLEOTIDE SEQUENCE</scope>
</reference>
<dbReference type="EMBL" id="BQNB010012408">
    <property type="protein sequence ID" value="GJT03200.1"/>
    <property type="molecule type" value="Genomic_DNA"/>
</dbReference>
<gene>
    <name evidence="1" type="ORF">Tco_0824369</name>
</gene>
<evidence type="ECO:0000313" key="1">
    <source>
        <dbReference type="EMBL" id="GJT03200.1"/>
    </source>
</evidence>
<name>A0ABQ5AKI5_9ASTR</name>